<dbReference type="Proteomes" id="UP000034246">
    <property type="component" value="Unassembled WGS sequence"/>
</dbReference>
<dbReference type="PANTHER" id="PTHR43861">
    <property type="entry name" value="TRANS-ACONITATE 2-METHYLTRANSFERASE-RELATED"/>
    <property type="match status" value="1"/>
</dbReference>
<keyword evidence="1" id="KW-0808">Transferase</keyword>
<evidence type="ECO:0000313" key="1">
    <source>
        <dbReference type="EMBL" id="KKR11299.1"/>
    </source>
</evidence>
<dbReference type="CDD" id="cd02440">
    <property type="entry name" value="AdoMet_MTases"/>
    <property type="match status" value="1"/>
</dbReference>
<dbReference type="STRING" id="1618550.UT39_C0009G0059"/>
<protein>
    <submittedName>
        <fullName evidence="1">Methyltransferase family protein</fullName>
    </submittedName>
</protein>
<dbReference type="Gene3D" id="3.40.50.150">
    <property type="entry name" value="Vaccinia Virus protein VP39"/>
    <property type="match status" value="1"/>
</dbReference>
<organism evidence="1 2">
    <name type="scientific">Candidatus Woesebacteria bacterium GW2011_GWA1_39_21</name>
    <dbReference type="NCBI Taxonomy" id="1618550"/>
    <lineage>
        <taxon>Bacteria</taxon>
        <taxon>Candidatus Woeseibacteriota</taxon>
    </lineage>
</organism>
<dbReference type="AlphaFoldDB" id="A0A0G0N527"/>
<dbReference type="Pfam" id="PF13489">
    <property type="entry name" value="Methyltransf_23"/>
    <property type="match status" value="1"/>
</dbReference>
<reference evidence="1 2" key="1">
    <citation type="journal article" date="2015" name="Nature">
        <title>rRNA introns, odd ribosomes, and small enigmatic genomes across a large radiation of phyla.</title>
        <authorList>
            <person name="Brown C.T."/>
            <person name="Hug L.A."/>
            <person name="Thomas B.C."/>
            <person name="Sharon I."/>
            <person name="Castelle C.J."/>
            <person name="Singh A."/>
            <person name="Wilkins M.J."/>
            <person name="Williams K.H."/>
            <person name="Banfield J.F."/>
        </authorList>
    </citation>
    <scope>NUCLEOTIDE SEQUENCE [LARGE SCALE GENOMIC DNA]</scope>
</reference>
<dbReference type="EMBL" id="LBWP01000009">
    <property type="protein sequence ID" value="KKR11299.1"/>
    <property type="molecule type" value="Genomic_DNA"/>
</dbReference>
<evidence type="ECO:0000313" key="2">
    <source>
        <dbReference type="Proteomes" id="UP000034246"/>
    </source>
</evidence>
<accession>A0A0G0N527</accession>
<dbReference type="GO" id="GO:0008168">
    <property type="term" value="F:methyltransferase activity"/>
    <property type="evidence" value="ECO:0007669"/>
    <property type="project" value="UniProtKB-KW"/>
</dbReference>
<dbReference type="GO" id="GO:0032259">
    <property type="term" value="P:methylation"/>
    <property type="evidence" value="ECO:0007669"/>
    <property type="project" value="UniProtKB-KW"/>
</dbReference>
<sequence length="258" mass="29879">MACLLVCKGIMKKKTIIEKTLGIKGDYQYKALRSHNYLQANWHANKLLALEELINLYQPEAVLDLGAGSGNFELKFYKKIKRVVAVDYNEDALNFLRKKMKEASIRNVKTYLLDLVNLPKNNKHGKFDMIIMVDVAEHLRRKDFVKIISAFKKLLNKDGKVVIITPNYQSLWPIIEKAIDAFTQIPHLEDMQHITKFTPANLKQMFISEGFRQVNFSTFNNFSFMFPSKILSSYFCGLELKMAFPWGNLIEAVFEIEL</sequence>
<comment type="caution">
    <text evidence="1">The sequence shown here is derived from an EMBL/GenBank/DDBJ whole genome shotgun (WGS) entry which is preliminary data.</text>
</comment>
<proteinExistence type="predicted"/>
<keyword evidence="1" id="KW-0489">Methyltransferase</keyword>
<gene>
    <name evidence="1" type="ORF">UT39_C0009G0059</name>
</gene>
<dbReference type="SUPFAM" id="SSF53335">
    <property type="entry name" value="S-adenosyl-L-methionine-dependent methyltransferases"/>
    <property type="match status" value="1"/>
</dbReference>
<dbReference type="PANTHER" id="PTHR43861:SF6">
    <property type="entry name" value="METHYLTRANSFERASE TYPE 11"/>
    <property type="match status" value="1"/>
</dbReference>
<dbReference type="InterPro" id="IPR029063">
    <property type="entry name" value="SAM-dependent_MTases_sf"/>
</dbReference>
<name>A0A0G0N527_9BACT</name>